<evidence type="ECO:0000313" key="2">
    <source>
        <dbReference type="EMBL" id="MBC8178337.1"/>
    </source>
</evidence>
<dbReference type="PANTHER" id="PTHR30547:SF0">
    <property type="entry name" value="BLR8175 PROTEIN"/>
    <property type="match status" value="1"/>
</dbReference>
<organism evidence="2 3">
    <name type="scientific">Candidatus Desulfacyla euxinica</name>
    <dbReference type="NCBI Taxonomy" id="2841693"/>
    <lineage>
        <taxon>Bacteria</taxon>
        <taxon>Deltaproteobacteria</taxon>
        <taxon>Candidatus Desulfacyla</taxon>
    </lineage>
</organism>
<proteinExistence type="predicted"/>
<dbReference type="Pfam" id="PF17761">
    <property type="entry name" value="DUF1016_N"/>
    <property type="match status" value="1"/>
</dbReference>
<gene>
    <name evidence="2" type="ORF">H8E19_13105</name>
</gene>
<dbReference type="InterPro" id="IPR053148">
    <property type="entry name" value="PD-DEXK-like_domain"/>
</dbReference>
<dbReference type="EMBL" id="JACNJD010000274">
    <property type="protein sequence ID" value="MBC8178337.1"/>
    <property type="molecule type" value="Genomic_DNA"/>
</dbReference>
<dbReference type="Proteomes" id="UP000650524">
    <property type="component" value="Unassembled WGS sequence"/>
</dbReference>
<evidence type="ECO:0000259" key="1">
    <source>
        <dbReference type="Pfam" id="PF17761"/>
    </source>
</evidence>
<dbReference type="AlphaFoldDB" id="A0A8J6MZV0"/>
<reference evidence="2 3" key="1">
    <citation type="submission" date="2020-08" db="EMBL/GenBank/DDBJ databases">
        <title>Bridging the membrane lipid divide: bacteria of the FCB group superphylum have the potential to synthesize archaeal ether lipids.</title>
        <authorList>
            <person name="Villanueva L."/>
            <person name="Von Meijenfeldt F.A.B."/>
            <person name="Westbye A.B."/>
            <person name="Yadav S."/>
            <person name="Hopmans E.C."/>
            <person name="Dutilh B.E."/>
            <person name="Sinninghe Damste J.S."/>
        </authorList>
    </citation>
    <scope>NUCLEOTIDE SEQUENCE [LARGE SCALE GENOMIC DNA]</scope>
    <source>
        <strain evidence="2">NIOZ-UU27</strain>
    </source>
</reference>
<dbReference type="InterPro" id="IPR041527">
    <property type="entry name" value="YhcG_N"/>
</dbReference>
<protein>
    <recommendedName>
        <fullName evidence="1">YhcG N-terminal domain-containing protein</fullName>
    </recommendedName>
</protein>
<comment type="caution">
    <text evidence="2">The sequence shown here is derived from an EMBL/GenBank/DDBJ whole genome shotgun (WGS) entry which is preliminary data.</text>
</comment>
<dbReference type="PANTHER" id="PTHR30547">
    <property type="entry name" value="UNCHARACTERIZED PROTEIN YHCG-RELATED"/>
    <property type="match status" value="1"/>
</dbReference>
<name>A0A8J6MZV0_9DELT</name>
<accession>A0A8J6MZV0</accession>
<evidence type="ECO:0000313" key="3">
    <source>
        <dbReference type="Proteomes" id="UP000650524"/>
    </source>
</evidence>
<feature type="domain" description="YhcG N-terminal" evidence="1">
    <location>
        <begin position="5"/>
        <end position="65"/>
    </location>
</feature>
<sequence length="103" mass="12279">MHLVLWSDRGTVQETLAQITWYHNLALMEKLKNPELHKWYARKTVENGWSRNILVAQIETRLHERIGQATNNFELALPPTDSDMASHPNFKRIFYFYPYLCYP</sequence>